<evidence type="ECO:0000313" key="3">
    <source>
        <dbReference type="Proteomes" id="UP000193642"/>
    </source>
</evidence>
<dbReference type="EMBL" id="MCGO01000040">
    <property type="protein sequence ID" value="ORY39358.1"/>
    <property type="molecule type" value="Genomic_DNA"/>
</dbReference>
<name>A0A1Y2BX88_9FUNG</name>
<dbReference type="OrthoDB" id="2182384at2759"/>
<gene>
    <name evidence="2" type="ORF">BCR33DRAFT_411704</name>
</gene>
<sequence>MGGGASKQQKTKTTAVVPIQSEIIKSELQNVSISSPSPAAQQRPPVTTSAASASKKPVIQQAAPQRVVLKESAAPIENTAIEKSVRAPDATFPGAVPQEEDENQPHTVAASVPNPQPLDQSPVLQPPQKLDAQKSEVFEPKPPRDSKFAVEPISQQAKHFSEERLNRVSLSNVQRDQSLENDEGDGGGPPPKIMGAFGGDSELETSGGGGIVTGVKGLLGMKKKAEVVVIKQNAEGSNKNDGNIALDRLDSVDSLEAFETAVIEKQQVVTSPGYATDATVVTNKKSTAIPTQSDGAHPFGFFD</sequence>
<reference evidence="2 3" key="1">
    <citation type="submission" date="2016-07" db="EMBL/GenBank/DDBJ databases">
        <title>Pervasive Adenine N6-methylation of Active Genes in Fungi.</title>
        <authorList>
            <consortium name="DOE Joint Genome Institute"/>
            <person name="Mondo S.J."/>
            <person name="Dannebaum R.O."/>
            <person name="Kuo R.C."/>
            <person name="Labutti K."/>
            <person name="Haridas S."/>
            <person name="Kuo A."/>
            <person name="Salamov A."/>
            <person name="Ahrendt S.R."/>
            <person name="Lipzen A."/>
            <person name="Sullivan W."/>
            <person name="Andreopoulos W.B."/>
            <person name="Clum A."/>
            <person name="Lindquist E."/>
            <person name="Daum C."/>
            <person name="Ramamoorthy G.K."/>
            <person name="Gryganskyi A."/>
            <person name="Culley D."/>
            <person name="Magnuson J.K."/>
            <person name="James T.Y."/>
            <person name="O'Malley M.A."/>
            <person name="Stajich J.E."/>
            <person name="Spatafora J.W."/>
            <person name="Visel A."/>
            <person name="Grigoriev I.V."/>
        </authorList>
    </citation>
    <scope>NUCLEOTIDE SEQUENCE [LARGE SCALE GENOMIC DNA]</scope>
    <source>
        <strain evidence="2 3">JEL800</strain>
    </source>
</reference>
<feature type="compositionally biased region" description="Low complexity" evidence="1">
    <location>
        <begin position="32"/>
        <end position="45"/>
    </location>
</feature>
<keyword evidence="3" id="KW-1185">Reference proteome</keyword>
<evidence type="ECO:0000256" key="1">
    <source>
        <dbReference type="SAM" id="MobiDB-lite"/>
    </source>
</evidence>
<proteinExistence type="predicted"/>
<feature type="region of interest" description="Disordered" evidence="1">
    <location>
        <begin position="77"/>
        <end position="205"/>
    </location>
</feature>
<feature type="region of interest" description="Disordered" evidence="1">
    <location>
        <begin position="29"/>
        <end position="65"/>
    </location>
</feature>
<feature type="compositionally biased region" description="Basic and acidic residues" evidence="1">
    <location>
        <begin position="131"/>
        <end position="148"/>
    </location>
</feature>
<evidence type="ECO:0000313" key="2">
    <source>
        <dbReference type="EMBL" id="ORY39358.1"/>
    </source>
</evidence>
<dbReference type="AlphaFoldDB" id="A0A1Y2BX88"/>
<comment type="caution">
    <text evidence="2">The sequence shown here is derived from an EMBL/GenBank/DDBJ whole genome shotgun (WGS) entry which is preliminary data.</text>
</comment>
<organism evidence="2 3">
    <name type="scientific">Rhizoclosmatium globosum</name>
    <dbReference type="NCBI Taxonomy" id="329046"/>
    <lineage>
        <taxon>Eukaryota</taxon>
        <taxon>Fungi</taxon>
        <taxon>Fungi incertae sedis</taxon>
        <taxon>Chytridiomycota</taxon>
        <taxon>Chytridiomycota incertae sedis</taxon>
        <taxon>Chytridiomycetes</taxon>
        <taxon>Chytridiales</taxon>
        <taxon>Chytriomycetaceae</taxon>
        <taxon>Rhizoclosmatium</taxon>
    </lineage>
</organism>
<protein>
    <submittedName>
        <fullName evidence="2">Uncharacterized protein</fullName>
    </submittedName>
</protein>
<dbReference type="Proteomes" id="UP000193642">
    <property type="component" value="Unassembled WGS sequence"/>
</dbReference>
<accession>A0A1Y2BX88</accession>